<evidence type="ECO:0000259" key="12">
    <source>
        <dbReference type="Pfam" id="PF02096"/>
    </source>
</evidence>
<organism evidence="14">
    <name type="scientific">Hellea balneolensis</name>
    <dbReference type="NCBI Taxonomy" id="287478"/>
    <lineage>
        <taxon>Bacteria</taxon>
        <taxon>Pseudomonadati</taxon>
        <taxon>Pseudomonadota</taxon>
        <taxon>Alphaproteobacteria</taxon>
        <taxon>Maricaulales</taxon>
        <taxon>Robiginitomaculaceae</taxon>
        <taxon>Hellea</taxon>
    </lineage>
</organism>
<evidence type="ECO:0000313" key="14">
    <source>
        <dbReference type="EMBL" id="HHL43466.1"/>
    </source>
</evidence>
<evidence type="ECO:0000259" key="13">
    <source>
        <dbReference type="Pfam" id="PF14849"/>
    </source>
</evidence>
<comment type="caution">
    <text evidence="14">The sequence shown here is derived from an EMBL/GenBank/DDBJ whole genome shotgun (WGS) entry which is preliminary data.</text>
</comment>
<evidence type="ECO:0000256" key="10">
    <source>
        <dbReference type="RuleBase" id="RU003945"/>
    </source>
</evidence>
<keyword evidence="5" id="KW-1003">Cell membrane</keyword>
<dbReference type="InterPro" id="IPR038221">
    <property type="entry name" value="YidC_periplasmic_sf"/>
</dbReference>
<reference evidence="14" key="1">
    <citation type="journal article" date="2020" name="mSystems">
        <title>Genome- and Community-Level Interaction Insights into Carbon Utilization and Element Cycling Functions of Hydrothermarchaeota in Hydrothermal Sediment.</title>
        <authorList>
            <person name="Zhou Z."/>
            <person name="Liu Y."/>
            <person name="Xu W."/>
            <person name="Pan J."/>
            <person name="Luo Z.H."/>
            <person name="Li M."/>
        </authorList>
    </citation>
    <scope>NUCLEOTIDE SEQUENCE [LARGE SCALE GENOMIC DNA]</scope>
    <source>
        <strain evidence="14">HyVt-485</strain>
    </source>
</reference>
<accession>A0A7C5R4N4</accession>
<keyword evidence="11" id="KW-0472">Membrane</keyword>
<evidence type="ECO:0000256" key="4">
    <source>
        <dbReference type="ARBA" id="ARBA00022448"/>
    </source>
</evidence>
<keyword evidence="6" id="KW-0653">Protein transport</keyword>
<protein>
    <recommendedName>
        <fullName evidence="3">Membrane protein insertase YidC</fullName>
    </recommendedName>
    <alternativeName>
        <fullName evidence="9">Foldase YidC</fullName>
    </alternativeName>
    <alternativeName>
        <fullName evidence="8">Membrane integrase YidC</fullName>
    </alternativeName>
</protein>
<proteinExistence type="inferred from homology"/>
<evidence type="ECO:0000256" key="3">
    <source>
        <dbReference type="ARBA" id="ARBA00015325"/>
    </source>
</evidence>
<dbReference type="InterPro" id="IPR028053">
    <property type="entry name" value="Membr_insert_YidC_N"/>
</dbReference>
<sequence>MDEQKRITLALVLSALILGGYYLLFAKPIQEQARKQAQIEMAAQKEQQAAITEAIKPKPREELIHQGARINIDTPSMKGSFLTTGSRFDDLTMKKYKKTIEPDSPGVTLLTPEGAEKAAYVLDNWTGVDGGTGADTPWTLVSGTTLTPDTPVVLEYTADNYTVRRTVSVDDRYLITLADKVTNTSDKEISLVRKGTARQHDLPDELTGFFIIQEGPIAVVDDKLVDMKYTKLAKKRRLTTEGKAGWVGLTDRYWLTAAIAPQGPQMTADFRFRNLNGHDVYEAAYKLEPTTLSPGVSIESVGYIYAGAKARDMLAKYMDEKGISRLDLAIDYGLLGILTKPMSWGLTKLGKMTGNFGVAILLMTLILKIILFPLNNKSYSSMAKMKLVQPKIKKLQKR</sequence>
<keyword evidence="10 11" id="KW-0812">Transmembrane</keyword>
<evidence type="ECO:0000256" key="11">
    <source>
        <dbReference type="SAM" id="Phobius"/>
    </source>
</evidence>
<dbReference type="AlphaFoldDB" id="A0A7C5R4N4"/>
<keyword evidence="4" id="KW-0813">Transport</keyword>
<comment type="subcellular location">
    <subcellularLocation>
        <location evidence="1">Cell membrane</location>
        <topology evidence="1">Multi-pass membrane protein</topology>
    </subcellularLocation>
    <subcellularLocation>
        <location evidence="10">Membrane</location>
        <topology evidence="10">Multi-pass membrane protein</topology>
    </subcellularLocation>
</comment>
<keyword evidence="7" id="KW-0143">Chaperone</keyword>
<dbReference type="Pfam" id="PF14849">
    <property type="entry name" value="YidC_periplas"/>
    <property type="match status" value="1"/>
</dbReference>
<name>A0A7C5R4N4_9PROT</name>
<dbReference type="GO" id="GO:0015031">
    <property type="term" value="P:protein transport"/>
    <property type="evidence" value="ECO:0007669"/>
    <property type="project" value="UniProtKB-KW"/>
</dbReference>
<evidence type="ECO:0000256" key="6">
    <source>
        <dbReference type="ARBA" id="ARBA00022927"/>
    </source>
</evidence>
<comment type="similarity">
    <text evidence="2">Belongs to the OXA1/ALB3/YidC family. Type 1 subfamily.</text>
</comment>
<evidence type="ECO:0000256" key="5">
    <source>
        <dbReference type="ARBA" id="ARBA00022475"/>
    </source>
</evidence>
<feature type="domain" description="Membrane insertase YidC/Oxa/ALB C-terminal" evidence="12">
    <location>
        <begin position="356"/>
        <end position="398"/>
    </location>
</feature>
<feature type="non-terminal residue" evidence="14">
    <location>
        <position position="398"/>
    </location>
</feature>
<evidence type="ECO:0000256" key="9">
    <source>
        <dbReference type="ARBA" id="ARBA00033342"/>
    </source>
</evidence>
<dbReference type="Pfam" id="PF02096">
    <property type="entry name" value="60KD_IMP"/>
    <property type="match status" value="1"/>
</dbReference>
<evidence type="ECO:0000256" key="1">
    <source>
        <dbReference type="ARBA" id="ARBA00004651"/>
    </source>
</evidence>
<dbReference type="CDD" id="cd19961">
    <property type="entry name" value="EcYidC-like_peri"/>
    <property type="match status" value="1"/>
</dbReference>
<dbReference type="Gene3D" id="2.70.98.90">
    <property type="match status" value="1"/>
</dbReference>
<gene>
    <name evidence="14" type="ORF">ENJ42_07610</name>
</gene>
<feature type="transmembrane region" description="Helical" evidence="11">
    <location>
        <begin position="356"/>
        <end position="375"/>
    </location>
</feature>
<dbReference type="GO" id="GO:0005886">
    <property type="term" value="C:plasma membrane"/>
    <property type="evidence" value="ECO:0007669"/>
    <property type="project" value="UniProtKB-SubCell"/>
</dbReference>
<dbReference type="Proteomes" id="UP000885830">
    <property type="component" value="Unassembled WGS sequence"/>
</dbReference>
<keyword evidence="11" id="KW-1133">Transmembrane helix</keyword>
<evidence type="ECO:0000256" key="2">
    <source>
        <dbReference type="ARBA" id="ARBA00010527"/>
    </source>
</evidence>
<dbReference type="NCBIfam" id="TIGR03593">
    <property type="entry name" value="yidC_nterm"/>
    <property type="match status" value="1"/>
</dbReference>
<dbReference type="InterPro" id="IPR028055">
    <property type="entry name" value="YidC/Oxa/ALB_C"/>
</dbReference>
<dbReference type="EMBL" id="DRMJ01000395">
    <property type="protein sequence ID" value="HHL43466.1"/>
    <property type="molecule type" value="Genomic_DNA"/>
</dbReference>
<evidence type="ECO:0000256" key="8">
    <source>
        <dbReference type="ARBA" id="ARBA00033245"/>
    </source>
</evidence>
<evidence type="ECO:0000256" key="7">
    <source>
        <dbReference type="ARBA" id="ARBA00023186"/>
    </source>
</evidence>
<feature type="domain" description="Membrane insertase YidC N-terminal" evidence="13">
    <location>
        <begin position="69"/>
        <end position="344"/>
    </location>
</feature>